<dbReference type="GO" id="GO:0006952">
    <property type="term" value="P:defense response"/>
    <property type="evidence" value="ECO:0007669"/>
    <property type="project" value="InterPro"/>
</dbReference>
<dbReference type="InterPro" id="IPR001855">
    <property type="entry name" value="Defensin_beta-like"/>
</dbReference>
<dbReference type="OrthoDB" id="9378816at2759"/>
<comment type="caution">
    <text evidence="2">The sequence shown here is derived from an EMBL/GenBank/DDBJ whole genome shotgun (WGS) entry which is preliminary data.</text>
</comment>
<evidence type="ECO:0000259" key="1">
    <source>
        <dbReference type="Pfam" id="PF00711"/>
    </source>
</evidence>
<dbReference type="Proteomes" id="UP000190648">
    <property type="component" value="Unassembled WGS sequence"/>
</dbReference>
<organism evidence="2 3">
    <name type="scientific">Patagioenas fasciata monilis</name>
    <dbReference type="NCBI Taxonomy" id="372326"/>
    <lineage>
        <taxon>Eukaryota</taxon>
        <taxon>Metazoa</taxon>
        <taxon>Chordata</taxon>
        <taxon>Craniata</taxon>
        <taxon>Vertebrata</taxon>
        <taxon>Euteleostomi</taxon>
        <taxon>Archelosauria</taxon>
        <taxon>Archosauria</taxon>
        <taxon>Dinosauria</taxon>
        <taxon>Saurischia</taxon>
        <taxon>Theropoda</taxon>
        <taxon>Coelurosauria</taxon>
        <taxon>Aves</taxon>
        <taxon>Neognathae</taxon>
        <taxon>Neoaves</taxon>
        <taxon>Columbimorphae</taxon>
        <taxon>Columbiformes</taxon>
        <taxon>Columbidae</taxon>
        <taxon>Patagioenas</taxon>
    </lineage>
</organism>
<evidence type="ECO:0000313" key="2">
    <source>
        <dbReference type="EMBL" id="OPJ76132.1"/>
    </source>
</evidence>
<dbReference type="AlphaFoldDB" id="A0A1V4JVB1"/>
<name>A0A1V4JVB1_PATFA</name>
<sequence>MGQEPRGRGKILLWAAECCPTERERASGSQPCGSCLCSALSSWRCSGEQQGCPSLEDHPRTVSAVGASALLGPALRGLAVSAFALSESSAVGADGIPDGLLRSRHPSPNSPLRPPHALPTWSGRCCEEEPSTSGNSGNPGQLDHVLTGIPYPLSAIQDGGFHSCCRDLHQPCEDLGEASAMKILYLLFPFFLLLIQGAAGNEAQCRRRGGFCTIGGCRFPTTPIGRCSSYRHCCRSIWG</sequence>
<evidence type="ECO:0000313" key="3">
    <source>
        <dbReference type="Proteomes" id="UP000190648"/>
    </source>
</evidence>
<reference evidence="2 3" key="1">
    <citation type="submission" date="2016-02" db="EMBL/GenBank/DDBJ databases">
        <title>Band-tailed pigeon sequencing and assembly.</title>
        <authorList>
            <person name="Soares A.E."/>
            <person name="Novak B.J."/>
            <person name="Rice E.S."/>
            <person name="O'Connell B."/>
            <person name="Chang D."/>
            <person name="Weber S."/>
            <person name="Shapiro B."/>
        </authorList>
    </citation>
    <scope>NUCLEOTIDE SEQUENCE [LARGE SCALE GENOMIC DNA]</scope>
    <source>
        <strain evidence="2">BTP2013</strain>
        <tissue evidence="2">Blood</tissue>
    </source>
</reference>
<dbReference type="STRING" id="372326.A0A1V4JVB1"/>
<dbReference type="GO" id="GO:0005576">
    <property type="term" value="C:extracellular region"/>
    <property type="evidence" value="ECO:0007669"/>
    <property type="project" value="InterPro"/>
</dbReference>
<feature type="domain" description="Beta-defensin-like" evidence="1">
    <location>
        <begin position="202"/>
        <end position="235"/>
    </location>
</feature>
<dbReference type="Pfam" id="PF00711">
    <property type="entry name" value="Defensin_beta"/>
    <property type="match status" value="1"/>
</dbReference>
<proteinExistence type="predicted"/>
<protein>
    <submittedName>
        <fullName evidence="2">Gallinacin-3</fullName>
    </submittedName>
</protein>
<dbReference type="EMBL" id="LSYS01006066">
    <property type="protein sequence ID" value="OPJ76132.1"/>
    <property type="molecule type" value="Genomic_DNA"/>
</dbReference>
<keyword evidence="3" id="KW-1185">Reference proteome</keyword>
<gene>
    <name evidence="2" type="primary">AvBD3</name>
    <name evidence="2" type="ORF">AV530_011516</name>
</gene>
<accession>A0A1V4JVB1</accession>
<dbReference type="SUPFAM" id="SSF57392">
    <property type="entry name" value="Defensin-like"/>
    <property type="match status" value="1"/>
</dbReference>